<feature type="region of interest" description="Disordered" evidence="1">
    <location>
        <begin position="1"/>
        <end position="24"/>
    </location>
</feature>
<organism evidence="2">
    <name type="scientific">Anguilla anguilla</name>
    <name type="common">European freshwater eel</name>
    <name type="synonym">Muraena anguilla</name>
    <dbReference type="NCBI Taxonomy" id="7936"/>
    <lineage>
        <taxon>Eukaryota</taxon>
        <taxon>Metazoa</taxon>
        <taxon>Chordata</taxon>
        <taxon>Craniata</taxon>
        <taxon>Vertebrata</taxon>
        <taxon>Euteleostomi</taxon>
        <taxon>Actinopterygii</taxon>
        <taxon>Neopterygii</taxon>
        <taxon>Teleostei</taxon>
        <taxon>Anguilliformes</taxon>
        <taxon>Anguillidae</taxon>
        <taxon>Anguilla</taxon>
    </lineage>
</organism>
<reference evidence="2" key="1">
    <citation type="submission" date="2014-11" db="EMBL/GenBank/DDBJ databases">
        <authorList>
            <person name="Amaro Gonzalez C."/>
        </authorList>
    </citation>
    <scope>NUCLEOTIDE SEQUENCE</scope>
</reference>
<feature type="compositionally biased region" description="Basic and acidic residues" evidence="1">
    <location>
        <begin position="1"/>
        <end position="13"/>
    </location>
</feature>
<name>A0A0E9P5P2_ANGAN</name>
<proteinExistence type="predicted"/>
<dbReference type="EMBL" id="GBXM01108940">
    <property type="protein sequence ID" value="JAG99636.1"/>
    <property type="molecule type" value="Transcribed_RNA"/>
</dbReference>
<evidence type="ECO:0000256" key="1">
    <source>
        <dbReference type="SAM" id="MobiDB-lite"/>
    </source>
</evidence>
<sequence>MNELHTRYAEKGARGSGGLPATSSDTRSELLFYIVLISTVRRRL</sequence>
<accession>A0A0E9P5P2</accession>
<evidence type="ECO:0000313" key="2">
    <source>
        <dbReference type="EMBL" id="JAG99636.1"/>
    </source>
</evidence>
<reference evidence="2" key="2">
    <citation type="journal article" date="2015" name="Fish Shellfish Immunol.">
        <title>Early steps in the European eel (Anguilla anguilla)-Vibrio vulnificus interaction in the gills: Role of the RtxA13 toxin.</title>
        <authorList>
            <person name="Callol A."/>
            <person name="Pajuelo D."/>
            <person name="Ebbesson L."/>
            <person name="Teles M."/>
            <person name="MacKenzie S."/>
            <person name="Amaro C."/>
        </authorList>
    </citation>
    <scope>NUCLEOTIDE SEQUENCE</scope>
</reference>
<dbReference type="AlphaFoldDB" id="A0A0E9P5P2"/>
<protein>
    <submittedName>
        <fullName evidence="2">Uncharacterized protein</fullName>
    </submittedName>
</protein>